<gene>
    <name evidence="2" type="ORF">J2S00_000216</name>
</gene>
<organism evidence="2 3">
    <name type="scientific">Caldalkalibacillus uzonensis</name>
    <dbReference type="NCBI Taxonomy" id="353224"/>
    <lineage>
        <taxon>Bacteria</taxon>
        <taxon>Bacillati</taxon>
        <taxon>Bacillota</taxon>
        <taxon>Bacilli</taxon>
        <taxon>Bacillales</taxon>
        <taxon>Bacillaceae</taxon>
        <taxon>Caldalkalibacillus</taxon>
    </lineage>
</organism>
<evidence type="ECO:0000256" key="1">
    <source>
        <dbReference type="SAM" id="SignalP"/>
    </source>
</evidence>
<comment type="caution">
    <text evidence="2">The sequence shown here is derived from an EMBL/GenBank/DDBJ whole genome shotgun (WGS) entry which is preliminary data.</text>
</comment>
<feature type="chain" id="PRO_5045723919" evidence="1">
    <location>
        <begin position="33"/>
        <end position="384"/>
    </location>
</feature>
<keyword evidence="1" id="KW-0732">Signal</keyword>
<proteinExistence type="predicted"/>
<evidence type="ECO:0000313" key="2">
    <source>
        <dbReference type="EMBL" id="MDQ0337446.1"/>
    </source>
</evidence>
<protein>
    <submittedName>
        <fullName evidence="2">Uncharacterized protein</fullName>
    </submittedName>
</protein>
<accession>A0ABU0CM02</accession>
<name>A0ABU0CM02_9BACI</name>
<sequence>MKRVNIMIRHAVIWSCCLLVLGLCGSPSITQAVSHADPVANSYLTITVKSSPTAHFSTALIIEHPRWVDRFRNRSFQRALRTCDLPAAYLTLYADGKTTHYLADEQGYVFDVTGHQLLQVSTETRKLLHSYIHLLSQKHYGEPLMWEEVQSLLPRKAVFDIIDLDTGLRFRAQRRAGSRHADVQPLTYHDTKIMREIYQGKWSWKRRAILVKINNRFIAASMHGMPHGRGALKNGFPGHFCIHFLGSTTHRTKRVDPTHQVMVHKAAGHLADYLDKADPYELVDIFILALNQQDEYLLKQLLPSVLKDDKAAIRNTLTELHYVTKISTLTEEPAHDLLFMQIPVKVQLYWKDRGKETRELIFTLQRHSPVERWSVECDLFSKEN</sequence>
<keyword evidence="3" id="KW-1185">Reference proteome</keyword>
<feature type="signal peptide" evidence="1">
    <location>
        <begin position="1"/>
        <end position="32"/>
    </location>
</feature>
<evidence type="ECO:0000313" key="3">
    <source>
        <dbReference type="Proteomes" id="UP001232445"/>
    </source>
</evidence>
<dbReference type="Proteomes" id="UP001232445">
    <property type="component" value="Unassembled WGS sequence"/>
</dbReference>
<dbReference type="EMBL" id="JAUSUQ010000001">
    <property type="protein sequence ID" value="MDQ0337446.1"/>
    <property type="molecule type" value="Genomic_DNA"/>
</dbReference>
<reference evidence="2 3" key="1">
    <citation type="submission" date="2023-07" db="EMBL/GenBank/DDBJ databases">
        <title>Genomic Encyclopedia of Type Strains, Phase IV (KMG-IV): sequencing the most valuable type-strain genomes for metagenomic binning, comparative biology and taxonomic classification.</title>
        <authorList>
            <person name="Goeker M."/>
        </authorList>
    </citation>
    <scope>NUCLEOTIDE SEQUENCE [LARGE SCALE GENOMIC DNA]</scope>
    <source>
        <strain evidence="2 3">DSM 17740</strain>
    </source>
</reference>